<evidence type="ECO:0000313" key="2">
    <source>
        <dbReference type="EMBL" id="CCX07989.1"/>
    </source>
</evidence>
<accession>U4L0A7</accession>
<keyword evidence="1" id="KW-0732">Signal</keyword>
<evidence type="ECO:0000313" key="3">
    <source>
        <dbReference type="Proteomes" id="UP000018144"/>
    </source>
</evidence>
<keyword evidence="3" id="KW-1185">Reference proteome</keyword>
<dbReference type="EMBL" id="HF935386">
    <property type="protein sequence ID" value="CCX07989.1"/>
    <property type="molecule type" value="Genomic_DNA"/>
</dbReference>
<protein>
    <submittedName>
        <fullName evidence="2">Uncharacterized protein</fullName>
    </submittedName>
</protein>
<reference evidence="2 3" key="1">
    <citation type="journal article" date="2013" name="PLoS Genet.">
        <title>The genome and development-dependent transcriptomes of Pyronema confluens: a window into fungal evolution.</title>
        <authorList>
            <person name="Traeger S."/>
            <person name="Altegoer F."/>
            <person name="Freitag M."/>
            <person name="Gabaldon T."/>
            <person name="Kempken F."/>
            <person name="Kumar A."/>
            <person name="Marcet-Houben M."/>
            <person name="Poggeler S."/>
            <person name="Stajich J.E."/>
            <person name="Nowrousian M."/>
        </authorList>
    </citation>
    <scope>NUCLEOTIDE SEQUENCE [LARGE SCALE GENOMIC DNA]</scope>
    <source>
        <strain evidence="3">CBS 100304</strain>
        <tissue evidence="2">Vegetative mycelium</tissue>
    </source>
</reference>
<organism evidence="2 3">
    <name type="scientific">Pyronema omphalodes (strain CBS 100304)</name>
    <name type="common">Pyronema confluens</name>
    <dbReference type="NCBI Taxonomy" id="1076935"/>
    <lineage>
        <taxon>Eukaryota</taxon>
        <taxon>Fungi</taxon>
        <taxon>Dikarya</taxon>
        <taxon>Ascomycota</taxon>
        <taxon>Pezizomycotina</taxon>
        <taxon>Pezizomycetes</taxon>
        <taxon>Pezizales</taxon>
        <taxon>Pyronemataceae</taxon>
        <taxon>Pyronema</taxon>
    </lineage>
</organism>
<gene>
    <name evidence="2" type="ORF">PCON_07578</name>
</gene>
<feature type="chain" id="PRO_5004651206" evidence="1">
    <location>
        <begin position="18"/>
        <end position="105"/>
    </location>
</feature>
<proteinExistence type="predicted"/>
<dbReference type="Proteomes" id="UP000018144">
    <property type="component" value="Unassembled WGS sequence"/>
</dbReference>
<dbReference type="AlphaFoldDB" id="U4L0A7"/>
<evidence type="ECO:0000256" key="1">
    <source>
        <dbReference type="SAM" id="SignalP"/>
    </source>
</evidence>
<feature type="signal peptide" evidence="1">
    <location>
        <begin position="1"/>
        <end position="17"/>
    </location>
</feature>
<name>U4L0A7_PYROM</name>
<sequence length="105" mass="11119">MQLPTLVILAFSAIAIAAPAENKAQTPAQSTDTCYWMAAGNKEAKGNIIKGVIGCCWQGAVCKAVTPGQQCNPKWTTICCPKKGGVTLKGLKDGICRDKNFTRGF</sequence>